<name>A0ACB7TAU8_HYAAI</name>
<organism evidence="1 2">
    <name type="scientific">Hyalomma asiaticum</name>
    <name type="common">Tick</name>
    <dbReference type="NCBI Taxonomy" id="266040"/>
    <lineage>
        <taxon>Eukaryota</taxon>
        <taxon>Metazoa</taxon>
        <taxon>Ecdysozoa</taxon>
        <taxon>Arthropoda</taxon>
        <taxon>Chelicerata</taxon>
        <taxon>Arachnida</taxon>
        <taxon>Acari</taxon>
        <taxon>Parasitiformes</taxon>
        <taxon>Ixodida</taxon>
        <taxon>Ixodoidea</taxon>
        <taxon>Ixodidae</taxon>
        <taxon>Hyalomminae</taxon>
        <taxon>Hyalomma</taxon>
    </lineage>
</organism>
<proteinExistence type="predicted"/>
<evidence type="ECO:0000313" key="1">
    <source>
        <dbReference type="EMBL" id="KAH6944642.1"/>
    </source>
</evidence>
<accession>A0ACB7TAU8</accession>
<protein>
    <submittedName>
        <fullName evidence="1">Uncharacterized protein</fullName>
    </submittedName>
</protein>
<keyword evidence="2" id="KW-1185">Reference proteome</keyword>
<evidence type="ECO:0000313" key="2">
    <source>
        <dbReference type="Proteomes" id="UP000821845"/>
    </source>
</evidence>
<dbReference type="Proteomes" id="UP000821845">
    <property type="component" value="Chromosome 1"/>
</dbReference>
<dbReference type="EMBL" id="CM023481">
    <property type="protein sequence ID" value="KAH6944642.1"/>
    <property type="molecule type" value="Genomic_DNA"/>
</dbReference>
<sequence length="118" mass="13346">MLQQTPKVRHVIASVMWSFQASTYSPPFCWPINLGVRCWNRTCARKVRAANSRGHATEGPQTSGRACLTFAGGVPLDLARRCGHYSRPTALRRRRPGPRRPGACYLELYDFHVDFRTA</sequence>
<reference evidence="1" key="1">
    <citation type="submission" date="2020-05" db="EMBL/GenBank/DDBJ databases">
        <title>Large-scale comparative analyses of tick genomes elucidate their genetic diversity and vector capacities.</title>
        <authorList>
            <person name="Jia N."/>
            <person name="Wang J."/>
            <person name="Shi W."/>
            <person name="Du L."/>
            <person name="Sun Y."/>
            <person name="Zhan W."/>
            <person name="Jiang J."/>
            <person name="Wang Q."/>
            <person name="Zhang B."/>
            <person name="Ji P."/>
            <person name="Sakyi L.B."/>
            <person name="Cui X."/>
            <person name="Yuan T."/>
            <person name="Jiang B."/>
            <person name="Yang W."/>
            <person name="Lam T.T.-Y."/>
            <person name="Chang Q."/>
            <person name="Ding S."/>
            <person name="Wang X."/>
            <person name="Zhu J."/>
            <person name="Ruan X."/>
            <person name="Zhao L."/>
            <person name="Wei J."/>
            <person name="Que T."/>
            <person name="Du C."/>
            <person name="Cheng J."/>
            <person name="Dai P."/>
            <person name="Han X."/>
            <person name="Huang E."/>
            <person name="Gao Y."/>
            <person name="Liu J."/>
            <person name="Shao H."/>
            <person name="Ye R."/>
            <person name="Li L."/>
            <person name="Wei W."/>
            <person name="Wang X."/>
            <person name="Wang C."/>
            <person name="Yang T."/>
            <person name="Huo Q."/>
            <person name="Li W."/>
            <person name="Guo W."/>
            <person name="Chen H."/>
            <person name="Zhou L."/>
            <person name="Ni X."/>
            <person name="Tian J."/>
            <person name="Zhou Y."/>
            <person name="Sheng Y."/>
            <person name="Liu T."/>
            <person name="Pan Y."/>
            <person name="Xia L."/>
            <person name="Li J."/>
            <person name="Zhao F."/>
            <person name="Cao W."/>
        </authorList>
    </citation>
    <scope>NUCLEOTIDE SEQUENCE</scope>
    <source>
        <strain evidence="1">Hyas-2018</strain>
    </source>
</reference>
<gene>
    <name evidence="1" type="ORF">HPB50_004419</name>
</gene>
<comment type="caution">
    <text evidence="1">The sequence shown here is derived from an EMBL/GenBank/DDBJ whole genome shotgun (WGS) entry which is preliminary data.</text>
</comment>